<organism evidence="3 4">
    <name type="scientific">Phaeoacremonium minimum (strain UCR-PA7)</name>
    <name type="common">Esca disease fungus</name>
    <name type="synonym">Togninia minima</name>
    <dbReference type="NCBI Taxonomy" id="1286976"/>
    <lineage>
        <taxon>Eukaryota</taxon>
        <taxon>Fungi</taxon>
        <taxon>Dikarya</taxon>
        <taxon>Ascomycota</taxon>
        <taxon>Pezizomycotina</taxon>
        <taxon>Sordariomycetes</taxon>
        <taxon>Sordariomycetidae</taxon>
        <taxon>Togniniales</taxon>
        <taxon>Togniniaceae</taxon>
        <taxon>Phaeoacremonium</taxon>
    </lineage>
</organism>
<feature type="transmembrane region" description="Helical" evidence="2">
    <location>
        <begin position="98"/>
        <end position="120"/>
    </location>
</feature>
<sequence length="192" mass="20874">MAASYRARDNAGEVLVTAALLGLSLAANLWTSVYFKRYPIGSWKEEQEAALAKQQNKDTTAAVVDSDNPSPDASRDDKKSAPGSGKRSEVGGGENAEVAMTLLAVGSTLSTALLTLLLWAAHRRAFPRSVDGFLLSSLLSLLIFVFVSMLRRWHSFFDWVFYAYAAAALGYAIEARFRFCNQLIDSLGGVEV</sequence>
<dbReference type="EMBL" id="KB933248">
    <property type="protein sequence ID" value="EON97867.1"/>
    <property type="molecule type" value="Genomic_DNA"/>
</dbReference>
<accession>R8BF03</accession>
<name>R8BF03_PHAM7</name>
<keyword evidence="2" id="KW-0812">Transmembrane</keyword>
<dbReference type="HOGENOM" id="CLU_1416086_0_0_1"/>
<dbReference type="GeneID" id="19327331"/>
<reference evidence="4" key="1">
    <citation type="journal article" date="2013" name="Genome Announc.">
        <title>Draft genome sequence of the ascomycete Phaeoacremonium aleophilum strain UCR-PA7, a causal agent of the esca disease complex in grapevines.</title>
        <authorList>
            <person name="Blanco-Ulate B."/>
            <person name="Rolshausen P."/>
            <person name="Cantu D."/>
        </authorList>
    </citation>
    <scope>NUCLEOTIDE SEQUENCE [LARGE SCALE GENOMIC DNA]</scope>
    <source>
        <strain evidence="4">UCR-PA7</strain>
    </source>
</reference>
<proteinExistence type="predicted"/>
<keyword evidence="2" id="KW-0472">Membrane</keyword>
<evidence type="ECO:0000313" key="3">
    <source>
        <dbReference type="EMBL" id="EON97867.1"/>
    </source>
</evidence>
<dbReference type="RefSeq" id="XP_007917380.1">
    <property type="nucleotide sequence ID" value="XM_007919189.1"/>
</dbReference>
<feature type="transmembrane region" description="Helical" evidence="2">
    <location>
        <begin position="156"/>
        <end position="173"/>
    </location>
</feature>
<dbReference type="AlphaFoldDB" id="R8BF03"/>
<evidence type="ECO:0000256" key="2">
    <source>
        <dbReference type="SAM" id="Phobius"/>
    </source>
</evidence>
<feature type="transmembrane region" description="Helical" evidence="2">
    <location>
        <begin position="12"/>
        <end position="35"/>
    </location>
</feature>
<feature type="transmembrane region" description="Helical" evidence="2">
    <location>
        <begin position="132"/>
        <end position="150"/>
    </location>
</feature>
<gene>
    <name evidence="3" type="ORF">UCRPA7_6652</name>
</gene>
<dbReference type="Proteomes" id="UP000014074">
    <property type="component" value="Unassembled WGS sequence"/>
</dbReference>
<protein>
    <submittedName>
        <fullName evidence="3">Uncharacterized protein</fullName>
    </submittedName>
</protein>
<keyword evidence="4" id="KW-1185">Reference proteome</keyword>
<keyword evidence="2" id="KW-1133">Transmembrane helix</keyword>
<dbReference type="KEGG" id="tmn:UCRPA7_6652"/>
<evidence type="ECO:0000313" key="4">
    <source>
        <dbReference type="Proteomes" id="UP000014074"/>
    </source>
</evidence>
<feature type="region of interest" description="Disordered" evidence="1">
    <location>
        <begin position="54"/>
        <end position="92"/>
    </location>
</feature>
<evidence type="ECO:0000256" key="1">
    <source>
        <dbReference type="SAM" id="MobiDB-lite"/>
    </source>
</evidence>